<dbReference type="EMBL" id="JAZHXJ010000301">
    <property type="protein sequence ID" value="KAL1865254.1"/>
    <property type="molecule type" value="Genomic_DNA"/>
</dbReference>
<dbReference type="Proteomes" id="UP001586593">
    <property type="component" value="Unassembled WGS sequence"/>
</dbReference>
<evidence type="ECO:0000313" key="2">
    <source>
        <dbReference type="Proteomes" id="UP001586593"/>
    </source>
</evidence>
<accession>A0ABR3WNL6</accession>
<proteinExistence type="predicted"/>
<keyword evidence="2" id="KW-1185">Reference proteome</keyword>
<reference evidence="1 2" key="1">
    <citation type="journal article" date="2024" name="Commun. Biol.">
        <title>Comparative genomic analysis of thermophilic fungi reveals convergent evolutionary adaptations and gene losses.</title>
        <authorList>
            <person name="Steindorff A.S."/>
            <person name="Aguilar-Pontes M.V."/>
            <person name="Robinson A.J."/>
            <person name="Andreopoulos B."/>
            <person name="LaButti K."/>
            <person name="Kuo A."/>
            <person name="Mondo S."/>
            <person name="Riley R."/>
            <person name="Otillar R."/>
            <person name="Haridas S."/>
            <person name="Lipzen A."/>
            <person name="Grimwood J."/>
            <person name="Schmutz J."/>
            <person name="Clum A."/>
            <person name="Reid I.D."/>
            <person name="Moisan M.C."/>
            <person name="Butler G."/>
            <person name="Nguyen T.T.M."/>
            <person name="Dewar K."/>
            <person name="Conant G."/>
            <person name="Drula E."/>
            <person name="Henrissat B."/>
            <person name="Hansel C."/>
            <person name="Singer S."/>
            <person name="Hutchinson M.I."/>
            <person name="de Vries R.P."/>
            <person name="Natvig D.O."/>
            <person name="Powell A.J."/>
            <person name="Tsang A."/>
            <person name="Grigoriev I.V."/>
        </authorList>
    </citation>
    <scope>NUCLEOTIDE SEQUENCE [LARGE SCALE GENOMIC DNA]</scope>
    <source>
        <strain evidence="1 2">ATCC 24622</strain>
    </source>
</reference>
<organism evidence="1 2">
    <name type="scientific">Phialemonium thermophilum</name>
    <dbReference type="NCBI Taxonomy" id="223376"/>
    <lineage>
        <taxon>Eukaryota</taxon>
        <taxon>Fungi</taxon>
        <taxon>Dikarya</taxon>
        <taxon>Ascomycota</taxon>
        <taxon>Pezizomycotina</taxon>
        <taxon>Sordariomycetes</taxon>
        <taxon>Sordariomycetidae</taxon>
        <taxon>Cephalothecales</taxon>
        <taxon>Cephalothecaceae</taxon>
        <taxon>Phialemonium</taxon>
    </lineage>
</organism>
<gene>
    <name evidence="1" type="ORF">VTK73DRAFT_5415</name>
</gene>
<name>A0ABR3WNL6_9PEZI</name>
<sequence length="77" mass="8373">MDESTSAKLLLYRKPQGVQLVAGPNIYPAPHPGIALASPFSGVTEKLNRRLRLRGRTDTGANAVAFLKPNWNDSPTE</sequence>
<evidence type="ECO:0000313" key="1">
    <source>
        <dbReference type="EMBL" id="KAL1865254.1"/>
    </source>
</evidence>
<protein>
    <submittedName>
        <fullName evidence="1">Uncharacterized protein</fullName>
    </submittedName>
</protein>
<comment type="caution">
    <text evidence="1">The sequence shown here is derived from an EMBL/GenBank/DDBJ whole genome shotgun (WGS) entry which is preliminary data.</text>
</comment>